<dbReference type="Proteomes" id="UP000002527">
    <property type="component" value="Chromosome"/>
</dbReference>
<gene>
    <name evidence="2" type="ordered locus">BCE_2348</name>
</gene>
<evidence type="ECO:0000313" key="3">
    <source>
        <dbReference type="Proteomes" id="UP000002527"/>
    </source>
</evidence>
<dbReference type="AlphaFoldDB" id="Q738P6"/>
<dbReference type="Pfam" id="PF26372">
    <property type="entry name" value="DUF8096"/>
    <property type="match status" value="1"/>
</dbReference>
<name>Q738P6_BACC1</name>
<dbReference type="EMBL" id="AE017194">
    <property type="protein sequence ID" value="AAS41266.1"/>
    <property type="molecule type" value="Genomic_DNA"/>
</dbReference>
<accession>Q738P6</accession>
<feature type="domain" description="DUF8096" evidence="1">
    <location>
        <begin position="49"/>
        <end position="92"/>
    </location>
</feature>
<evidence type="ECO:0000313" key="2">
    <source>
        <dbReference type="EMBL" id="AAS41266.1"/>
    </source>
</evidence>
<organism evidence="2 3">
    <name type="scientific">Bacillus cereus (strain ATCC 10987 / NRS 248)</name>
    <dbReference type="NCBI Taxonomy" id="222523"/>
    <lineage>
        <taxon>Bacteria</taxon>
        <taxon>Bacillati</taxon>
        <taxon>Bacillota</taxon>
        <taxon>Bacilli</taxon>
        <taxon>Bacillales</taxon>
        <taxon>Bacillaceae</taxon>
        <taxon>Bacillus</taxon>
        <taxon>Bacillus cereus group</taxon>
    </lineage>
</organism>
<proteinExistence type="predicted"/>
<reference evidence="2 3" key="1">
    <citation type="journal article" date="2004" name="Nucleic Acids Res.">
        <title>The genome sequence of Bacillus cereus ATCC 10987 reveals metabolic adaptations and a large plasmid related to Bacillus anthracis pXO1.</title>
        <authorList>
            <person name="Rasko D.A."/>
            <person name="Ravel J."/>
            <person name="Okstad O.A."/>
            <person name="Helgason E."/>
            <person name="Cer R.Z."/>
            <person name="Jiang L."/>
            <person name="Shores K.A."/>
            <person name="Fouts D.E."/>
            <person name="Tourasse N.J."/>
            <person name="Angiuoli S.V."/>
            <person name="Kolonay J."/>
            <person name="Nelson W.C."/>
            <person name="Kolsto A.-B."/>
            <person name="Fraser C.M."/>
            <person name="Read T.D."/>
        </authorList>
    </citation>
    <scope>NUCLEOTIDE SEQUENCE [LARGE SCALE GENOMIC DNA]</scope>
    <source>
        <strain evidence="3">ATCC 10987 / NRS 248</strain>
    </source>
</reference>
<protein>
    <recommendedName>
        <fullName evidence="1">DUF8096 domain-containing protein</fullName>
    </recommendedName>
</protein>
<sequence length="94" mass="10982">MFAGSFCKIKSVHYVNTPCYCASAVLIQIDMQVKRMENKEHEQKYDLSKIYTYEEHPDKISGRCDNCGNSVFKSSIKNFIFSRECRHCSMKKII</sequence>
<dbReference type="InterPro" id="IPR058409">
    <property type="entry name" value="DUF8096"/>
</dbReference>
<dbReference type="KEGG" id="bca:BCE_2348"/>
<evidence type="ECO:0000259" key="1">
    <source>
        <dbReference type="Pfam" id="PF26372"/>
    </source>
</evidence>
<dbReference type="HOGENOM" id="CLU_2380092_0_0_9"/>